<feature type="transmembrane region" description="Helical" evidence="2">
    <location>
        <begin position="221"/>
        <end position="240"/>
    </location>
</feature>
<feature type="transmembrane region" description="Helical" evidence="2">
    <location>
        <begin position="155"/>
        <end position="180"/>
    </location>
</feature>
<organism evidence="3 4">
    <name type="scientific">Byssochlamys spectabilis</name>
    <name type="common">Paecilomyces variotii</name>
    <dbReference type="NCBI Taxonomy" id="264951"/>
    <lineage>
        <taxon>Eukaryota</taxon>
        <taxon>Fungi</taxon>
        <taxon>Dikarya</taxon>
        <taxon>Ascomycota</taxon>
        <taxon>Pezizomycotina</taxon>
        <taxon>Eurotiomycetes</taxon>
        <taxon>Eurotiomycetidae</taxon>
        <taxon>Eurotiales</taxon>
        <taxon>Thermoascaceae</taxon>
        <taxon>Paecilomyces</taxon>
    </lineage>
</organism>
<dbReference type="GeneID" id="39600609"/>
<feature type="transmembrane region" description="Helical" evidence="2">
    <location>
        <begin position="53"/>
        <end position="73"/>
    </location>
</feature>
<dbReference type="AlphaFoldDB" id="A0A443HL82"/>
<proteinExistence type="predicted"/>
<feature type="compositionally biased region" description="Basic and acidic residues" evidence="1">
    <location>
        <begin position="296"/>
        <end position="307"/>
    </location>
</feature>
<dbReference type="VEuPathDB" id="FungiDB:C8Q69DRAFT_477626"/>
<dbReference type="Proteomes" id="UP000283841">
    <property type="component" value="Unassembled WGS sequence"/>
</dbReference>
<keyword evidence="2" id="KW-0812">Transmembrane</keyword>
<keyword evidence="4" id="KW-1185">Reference proteome</keyword>
<gene>
    <name evidence="3" type="ORF">C8Q69DRAFT_477626</name>
</gene>
<evidence type="ECO:0000256" key="1">
    <source>
        <dbReference type="SAM" id="MobiDB-lite"/>
    </source>
</evidence>
<sequence>MSTTSDGPFYRSLPILVGYLLVCASLTGYIVHSLYSRLRYLRQHGQKRAEHRYIPLFATLAILSLGATWYHMFSFFAYSYRDWACRTGFVESTPLTARDLELWLKDTKLFREAWGAVVESPWRFWWSEQIFLWTTGWSLFLGISGRRNQIPHIWAYMLLGQIVAISFAQNLFYLAVLLYRPVPVDKRPSPHIWAYSVVIELLPLAISLFITALVPSTLSTPYFLFVLLVPHVVLFIPAIVNPEKAPKSLRSLHYSVEAATRWYISVFWVLSAVSSLLLSLSTFSALADNSPPPLRRARDSCALERSGESSGNPWERSLATIFEHPAVSSVSWDAIFCTIGFALWALVHSFYVRDMVWGPLETSNRDNERKQR</sequence>
<reference evidence="3 4" key="1">
    <citation type="journal article" date="2018" name="Front. Microbiol.">
        <title>Genomic and genetic insights into a cosmopolitan fungus, Paecilomyces variotii (Eurotiales).</title>
        <authorList>
            <person name="Urquhart A.S."/>
            <person name="Mondo S.J."/>
            <person name="Makela M.R."/>
            <person name="Hane J.K."/>
            <person name="Wiebenga A."/>
            <person name="He G."/>
            <person name="Mihaltcheva S."/>
            <person name="Pangilinan J."/>
            <person name="Lipzen A."/>
            <person name="Barry K."/>
            <person name="de Vries R.P."/>
            <person name="Grigoriev I.V."/>
            <person name="Idnurm A."/>
        </authorList>
    </citation>
    <scope>NUCLEOTIDE SEQUENCE [LARGE SCALE GENOMIC DNA]</scope>
    <source>
        <strain evidence="3 4">CBS 101075</strain>
    </source>
</reference>
<feature type="transmembrane region" description="Helical" evidence="2">
    <location>
        <begin position="192"/>
        <end position="214"/>
    </location>
</feature>
<evidence type="ECO:0000313" key="3">
    <source>
        <dbReference type="EMBL" id="RWQ92571.1"/>
    </source>
</evidence>
<evidence type="ECO:0000313" key="4">
    <source>
        <dbReference type="Proteomes" id="UP000283841"/>
    </source>
</evidence>
<comment type="caution">
    <text evidence="3">The sequence shown here is derived from an EMBL/GenBank/DDBJ whole genome shotgun (WGS) entry which is preliminary data.</text>
</comment>
<feature type="transmembrane region" description="Helical" evidence="2">
    <location>
        <begin position="12"/>
        <end position="32"/>
    </location>
</feature>
<protein>
    <submittedName>
        <fullName evidence="3">Uncharacterized protein</fullName>
    </submittedName>
</protein>
<name>A0A443HL82_BYSSP</name>
<feature type="transmembrane region" description="Helical" evidence="2">
    <location>
        <begin position="330"/>
        <end position="351"/>
    </location>
</feature>
<dbReference type="RefSeq" id="XP_028482216.1">
    <property type="nucleotide sequence ID" value="XM_028631332.1"/>
</dbReference>
<evidence type="ECO:0000256" key="2">
    <source>
        <dbReference type="SAM" id="Phobius"/>
    </source>
</evidence>
<feature type="region of interest" description="Disordered" evidence="1">
    <location>
        <begin position="288"/>
        <end position="312"/>
    </location>
</feature>
<keyword evidence="2" id="KW-0472">Membrane</keyword>
<feature type="transmembrane region" description="Helical" evidence="2">
    <location>
        <begin position="260"/>
        <end position="286"/>
    </location>
</feature>
<keyword evidence="2" id="KW-1133">Transmembrane helix</keyword>
<accession>A0A443HL82</accession>
<dbReference type="EMBL" id="RCNU01000012">
    <property type="protein sequence ID" value="RWQ92571.1"/>
    <property type="molecule type" value="Genomic_DNA"/>
</dbReference>